<keyword evidence="9" id="KW-1185">Reference proteome</keyword>
<keyword evidence="1 6" id="KW-0245">EGF-like domain</keyword>
<gene>
    <name evidence="8" type="ORF">CBG00262</name>
    <name evidence="8" type="ORF">CBG_00262</name>
</gene>
<evidence type="ECO:0000256" key="5">
    <source>
        <dbReference type="ARBA" id="ARBA00023180"/>
    </source>
</evidence>
<dbReference type="GO" id="GO:0045597">
    <property type="term" value="P:positive regulation of cell differentiation"/>
    <property type="evidence" value="ECO:0007669"/>
    <property type="project" value="UniProtKB-ARBA"/>
</dbReference>
<dbReference type="RefSeq" id="XP_002645333.1">
    <property type="nucleotide sequence ID" value="XM_002645287.1"/>
</dbReference>
<reference evidence="8 9" key="1">
    <citation type="journal article" date="2003" name="PLoS Biol.">
        <title>The genome sequence of Caenorhabditis briggsae: a platform for comparative genomics.</title>
        <authorList>
            <person name="Stein L.D."/>
            <person name="Bao Z."/>
            <person name="Blasiar D."/>
            <person name="Blumenthal T."/>
            <person name="Brent M.R."/>
            <person name="Chen N."/>
            <person name="Chinwalla A."/>
            <person name="Clarke L."/>
            <person name="Clee C."/>
            <person name="Coghlan A."/>
            <person name="Coulson A."/>
            <person name="D'Eustachio P."/>
            <person name="Fitch D.H."/>
            <person name="Fulton L.A."/>
            <person name="Fulton R.E."/>
            <person name="Griffiths-Jones S."/>
            <person name="Harris T.W."/>
            <person name="Hillier L.W."/>
            <person name="Kamath R."/>
            <person name="Kuwabara P.E."/>
            <person name="Mardis E.R."/>
            <person name="Marra M.A."/>
            <person name="Miner T.L."/>
            <person name="Minx P."/>
            <person name="Mullikin J.C."/>
            <person name="Plumb R.W."/>
            <person name="Rogers J."/>
            <person name="Schein J.E."/>
            <person name="Sohrmann M."/>
            <person name="Spieth J."/>
            <person name="Stajich J.E."/>
            <person name="Wei C."/>
            <person name="Willey D."/>
            <person name="Wilson R.K."/>
            <person name="Durbin R."/>
            <person name="Waterston R.H."/>
        </authorList>
    </citation>
    <scope>NUCLEOTIDE SEQUENCE [LARGE SCALE GENOMIC DNA]</scope>
    <source>
        <strain evidence="8 9">AF16</strain>
    </source>
</reference>
<organism evidence="8 9">
    <name type="scientific">Caenorhabditis briggsae</name>
    <dbReference type="NCBI Taxonomy" id="6238"/>
    <lineage>
        <taxon>Eukaryota</taxon>
        <taxon>Metazoa</taxon>
        <taxon>Ecdysozoa</taxon>
        <taxon>Nematoda</taxon>
        <taxon>Chromadorea</taxon>
        <taxon>Rhabditida</taxon>
        <taxon>Rhabditina</taxon>
        <taxon>Rhabditomorpha</taxon>
        <taxon>Rhabditoidea</taxon>
        <taxon>Rhabditidae</taxon>
        <taxon>Peloderinae</taxon>
        <taxon>Caenorhabditis</taxon>
    </lineage>
</organism>
<feature type="domain" description="EGF-like" evidence="7">
    <location>
        <begin position="19"/>
        <end position="56"/>
    </location>
</feature>
<dbReference type="CDD" id="cd00054">
    <property type="entry name" value="EGF_CA"/>
    <property type="match status" value="1"/>
</dbReference>
<protein>
    <submittedName>
        <fullName evidence="8">Protein CBG00262</fullName>
    </submittedName>
</protein>
<evidence type="ECO:0000256" key="6">
    <source>
        <dbReference type="PROSITE-ProRule" id="PRU00076"/>
    </source>
</evidence>
<dbReference type="OMA" id="GFQCEYR"/>
<dbReference type="CTD" id="8587332"/>
<evidence type="ECO:0000313" key="8">
    <source>
        <dbReference type="EMBL" id="CAP21712.1"/>
    </source>
</evidence>
<evidence type="ECO:0000259" key="7">
    <source>
        <dbReference type="PROSITE" id="PS50026"/>
    </source>
</evidence>
<proteinExistence type="predicted"/>
<dbReference type="FunFam" id="2.10.25.10:FF:000012">
    <property type="entry name" value="Delta-like protein"/>
    <property type="match status" value="1"/>
</dbReference>
<comment type="caution">
    <text evidence="6">Lacks conserved residue(s) required for the propagation of feature annotation.</text>
</comment>
<dbReference type="Gene3D" id="2.10.25.10">
    <property type="entry name" value="Laminin"/>
    <property type="match status" value="1"/>
</dbReference>
<reference evidence="8 9" key="2">
    <citation type="journal article" date="2011" name="PLoS Genet.">
        <title>Caenorhabditis briggsae recombinant inbred line genotypes reveal inter-strain incompatibility and the evolution of recombination.</title>
        <authorList>
            <person name="Ross J.A."/>
            <person name="Koboldt D.C."/>
            <person name="Staisch J.E."/>
            <person name="Chamberlin H.M."/>
            <person name="Gupta B.P."/>
            <person name="Miller R.D."/>
            <person name="Baird S.E."/>
            <person name="Haag E.S."/>
        </authorList>
    </citation>
    <scope>NUCLEOTIDE SEQUENCE [LARGE SCALE GENOMIC DNA]</scope>
    <source>
        <strain evidence="8 9">AF16</strain>
    </source>
</reference>
<dbReference type="Proteomes" id="UP000008549">
    <property type="component" value="Unassembled WGS sequence"/>
</dbReference>
<keyword evidence="3" id="KW-0677">Repeat</keyword>
<evidence type="ECO:0000256" key="2">
    <source>
        <dbReference type="ARBA" id="ARBA00022729"/>
    </source>
</evidence>
<dbReference type="PROSITE" id="PS00022">
    <property type="entry name" value="EGF_1"/>
    <property type="match status" value="1"/>
</dbReference>
<sequence>MAITVSELLNGVASRLVYEGSPCDSHPCWNEGKCILNGSSSYHCECPPAFIGPQCEYRLFEICRSIRCRSSTSPICQVGSFFANCSFVNQQGTRDVLSTRVRKKEVILQKQECDFLSGSECEDKESQDGRMRVCV</sequence>
<dbReference type="STRING" id="6238.A8WMK7"/>
<dbReference type="GeneID" id="8587332"/>
<dbReference type="SUPFAM" id="SSF57196">
    <property type="entry name" value="EGF/Laminin"/>
    <property type="match status" value="1"/>
</dbReference>
<dbReference type="EMBL" id="HE601409">
    <property type="protein sequence ID" value="CAP21712.1"/>
    <property type="molecule type" value="Genomic_DNA"/>
</dbReference>
<dbReference type="InterPro" id="IPR000742">
    <property type="entry name" value="EGF"/>
</dbReference>
<feature type="disulfide bond" evidence="6">
    <location>
        <begin position="46"/>
        <end position="55"/>
    </location>
</feature>
<dbReference type="eggNOG" id="KOG1217">
    <property type="taxonomic scope" value="Eukaryota"/>
</dbReference>
<keyword evidence="2" id="KW-0732">Signal</keyword>
<dbReference type="InParanoid" id="A8WMK7"/>
<keyword evidence="5" id="KW-0325">Glycoprotein</keyword>
<evidence type="ECO:0000313" key="9">
    <source>
        <dbReference type="Proteomes" id="UP000008549"/>
    </source>
</evidence>
<evidence type="ECO:0000256" key="1">
    <source>
        <dbReference type="ARBA" id="ARBA00022536"/>
    </source>
</evidence>
<keyword evidence="4 6" id="KW-1015">Disulfide bond</keyword>
<dbReference type="SMART" id="SM00181">
    <property type="entry name" value="EGF"/>
    <property type="match status" value="1"/>
</dbReference>
<name>A8WMK7_CAEBR</name>
<dbReference type="AlphaFoldDB" id="A8WMK7"/>
<dbReference type="HOGENOM" id="CLU_156072_0_0_1"/>
<dbReference type="KEGG" id="cbr:CBG_00262"/>
<accession>A8WMK7</accession>
<dbReference type="PROSITE" id="PS50026">
    <property type="entry name" value="EGF_3"/>
    <property type="match status" value="1"/>
</dbReference>
<evidence type="ECO:0000256" key="4">
    <source>
        <dbReference type="ARBA" id="ARBA00023157"/>
    </source>
</evidence>
<evidence type="ECO:0000256" key="3">
    <source>
        <dbReference type="ARBA" id="ARBA00022737"/>
    </source>
</evidence>
<dbReference type="Pfam" id="PF00008">
    <property type="entry name" value="EGF"/>
    <property type="match status" value="1"/>
</dbReference>